<comment type="caution">
    <text evidence="1">The sequence shown here is derived from an EMBL/GenBank/DDBJ whole genome shotgun (WGS) entry which is preliminary data.</text>
</comment>
<dbReference type="OrthoDB" id="439710at2759"/>
<dbReference type="Proteomes" id="UP000886595">
    <property type="component" value="Unassembled WGS sequence"/>
</dbReference>
<accession>A0A8X7VUY7</accession>
<sequence>MWFTLNMIVASTNCLLTKGKTGQYLQMRLLPRKRRSNIRQMCPNMSKLQAGYLFPEGKANFVRQCGAKPGDLILFGVGPANKTLDSPSTLWVTDFPMFEWNEPEQTLD</sequence>
<proteinExistence type="predicted"/>
<evidence type="ECO:0000313" key="2">
    <source>
        <dbReference type="Proteomes" id="UP000886595"/>
    </source>
</evidence>
<protein>
    <submittedName>
        <fullName evidence="1">Uncharacterized protein</fullName>
    </submittedName>
</protein>
<dbReference type="AlphaFoldDB" id="A0A8X7VUY7"/>
<name>A0A8X7VUY7_BRACI</name>
<keyword evidence="2" id="KW-1185">Reference proteome</keyword>
<organism evidence="1 2">
    <name type="scientific">Brassica carinata</name>
    <name type="common">Ethiopian mustard</name>
    <name type="synonym">Abyssinian cabbage</name>
    <dbReference type="NCBI Taxonomy" id="52824"/>
    <lineage>
        <taxon>Eukaryota</taxon>
        <taxon>Viridiplantae</taxon>
        <taxon>Streptophyta</taxon>
        <taxon>Embryophyta</taxon>
        <taxon>Tracheophyta</taxon>
        <taxon>Spermatophyta</taxon>
        <taxon>Magnoliopsida</taxon>
        <taxon>eudicotyledons</taxon>
        <taxon>Gunneridae</taxon>
        <taxon>Pentapetalae</taxon>
        <taxon>rosids</taxon>
        <taxon>malvids</taxon>
        <taxon>Brassicales</taxon>
        <taxon>Brassicaceae</taxon>
        <taxon>Brassiceae</taxon>
        <taxon>Brassica</taxon>
    </lineage>
</organism>
<evidence type="ECO:0000313" key="1">
    <source>
        <dbReference type="EMBL" id="KAG2318663.1"/>
    </source>
</evidence>
<reference evidence="1 2" key="1">
    <citation type="submission" date="2020-02" db="EMBL/GenBank/DDBJ databases">
        <authorList>
            <person name="Ma Q."/>
            <person name="Huang Y."/>
            <person name="Song X."/>
            <person name="Pei D."/>
        </authorList>
    </citation>
    <scope>NUCLEOTIDE SEQUENCE [LARGE SCALE GENOMIC DNA]</scope>
    <source>
        <strain evidence="1">Sxm20200214</strain>
        <tissue evidence="1">Leaf</tissue>
    </source>
</reference>
<dbReference type="EMBL" id="JAAMPC010000003">
    <property type="protein sequence ID" value="KAG2318663.1"/>
    <property type="molecule type" value="Genomic_DNA"/>
</dbReference>
<gene>
    <name evidence="1" type="ORF">Bca52824_011876</name>
</gene>